<dbReference type="AlphaFoldDB" id="A0A7W6JDS0"/>
<organism evidence="4 5">
    <name type="scientific">Brevundimonas lenta</name>
    <dbReference type="NCBI Taxonomy" id="424796"/>
    <lineage>
        <taxon>Bacteria</taxon>
        <taxon>Pseudomonadati</taxon>
        <taxon>Pseudomonadota</taxon>
        <taxon>Alphaproteobacteria</taxon>
        <taxon>Caulobacterales</taxon>
        <taxon>Caulobacteraceae</taxon>
        <taxon>Brevundimonas</taxon>
    </lineage>
</organism>
<feature type="transmembrane region" description="Helical" evidence="2">
    <location>
        <begin position="214"/>
        <end position="233"/>
    </location>
</feature>
<proteinExistence type="predicted"/>
<keyword evidence="5" id="KW-1185">Reference proteome</keyword>
<name>A0A7W6JDS0_9CAUL</name>
<evidence type="ECO:0000313" key="5">
    <source>
        <dbReference type="Proteomes" id="UP000529946"/>
    </source>
</evidence>
<sequence>MPEPAALAPSPRPVRIARGGWLDALRFIVGALIILYHFREASPVPLPQLHPVFDRGYLLTDFFIIDSGYVLARIYGDRLAAGQASLRAYARQRLLRVIPAHLAVSLVLVAIVGAAALAGITPSNPRWFDWSQLPAQVLLVQAYGVPGGQGWNAPTWTLSALIGCYLLLPWICRALWRWPPVVVVFGATVLVLAADVAASLWLGDPIYRLPMRYGILRALPLFLLGVAAAFYGARVYVGPRLAGAIGVAAAVTLILFQAFGAFSLLSLGLMTVIIWAAGAVPVRSPSRLIEHLALMSFSMFLTNEVSRIVWFGLLDALGQEAWSSGVRWVLWAVGFVGAFVAAAVFRYGFDRPVQVWLNPSSAASNRERVGIEADPVTPAARPKLHMTGRGLSPAEYRAQHGGHPHQADFSRSADGGDGRTVDGNEAD</sequence>
<feature type="transmembrane region" description="Helical" evidence="2">
    <location>
        <begin position="328"/>
        <end position="349"/>
    </location>
</feature>
<evidence type="ECO:0000256" key="1">
    <source>
        <dbReference type="SAM" id="MobiDB-lite"/>
    </source>
</evidence>
<feature type="transmembrane region" description="Helical" evidence="2">
    <location>
        <begin position="240"/>
        <end position="256"/>
    </location>
</feature>
<evidence type="ECO:0000259" key="3">
    <source>
        <dbReference type="Pfam" id="PF01757"/>
    </source>
</evidence>
<keyword evidence="2" id="KW-0812">Transmembrane</keyword>
<gene>
    <name evidence="4" type="ORF">GGR12_002107</name>
</gene>
<evidence type="ECO:0000256" key="2">
    <source>
        <dbReference type="SAM" id="Phobius"/>
    </source>
</evidence>
<dbReference type="Pfam" id="PF01757">
    <property type="entry name" value="Acyl_transf_3"/>
    <property type="match status" value="1"/>
</dbReference>
<keyword evidence="2" id="KW-0472">Membrane</keyword>
<comment type="caution">
    <text evidence="4">The sequence shown here is derived from an EMBL/GenBank/DDBJ whole genome shotgun (WGS) entry which is preliminary data.</text>
</comment>
<feature type="transmembrane region" description="Helical" evidence="2">
    <location>
        <begin position="156"/>
        <end position="176"/>
    </location>
</feature>
<reference evidence="4 5" key="1">
    <citation type="submission" date="2020-08" db="EMBL/GenBank/DDBJ databases">
        <title>Genomic Encyclopedia of Type Strains, Phase IV (KMG-IV): sequencing the most valuable type-strain genomes for metagenomic binning, comparative biology and taxonomic classification.</title>
        <authorList>
            <person name="Goeker M."/>
        </authorList>
    </citation>
    <scope>NUCLEOTIDE SEQUENCE [LARGE SCALE GENOMIC DNA]</scope>
    <source>
        <strain evidence="4 5">DSM 23960</strain>
    </source>
</reference>
<feature type="transmembrane region" description="Helical" evidence="2">
    <location>
        <begin position="181"/>
        <end position="202"/>
    </location>
</feature>
<feature type="transmembrane region" description="Helical" evidence="2">
    <location>
        <begin position="262"/>
        <end position="280"/>
    </location>
</feature>
<dbReference type="EMBL" id="JACIDM010000002">
    <property type="protein sequence ID" value="MBB4083241.1"/>
    <property type="molecule type" value="Genomic_DNA"/>
</dbReference>
<feature type="domain" description="Acyltransferase 3" evidence="3">
    <location>
        <begin position="21"/>
        <end position="345"/>
    </location>
</feature>
<keyword evidence="2" id="KW-1133">Transmembrane helix</keyword>
<feature type="transmembrane region" description="Helical" evidence="2">
    <location>
        <begin position="292"/>
        <end position="313"/>
    </location>
</feature>
<feature type="transmembrane region" description="Helical" evidence="2">
    <location>
        <begin position="58"/>
        <end position="76"/>
    </location>
</feature>
<feature type="region of interest" description="Disordered" evidence="1">
    <location>
        <begin position="391"/>
        <end position="427"/>
    </location>
</feature>
<protein>
    <submittedName>
        <fullName evidence="4">Peptidoglycan/LPS O-acetylase OafA/YrhL</fullName>
    </submittedName>
</protein>
<dbReference type="GO" id="GO:0016747">
    <property type="term" value="F:acyltransferase activity, transferring groups other than amino-acyl groups"/>
    <property type="evidence" value="ECO:0007669"/>
    <property type="project" value="InterPro"/>
</dbReference>
<evidence type="ECO:0000313" key="4">
    <source>
        <dbReference type="EMBL" id="MBB4083241.1"/>
    </source>
</evidence>
<feature type="transmembrane region" description="Helical" evidence="2">
    <location>
        <begin position="97"/>
        <end position="120"/>
    </location>
</feature>
<accession>A0A7W6JDS0</accession>
<feature type="compositionally biased region" description="Basic and acidic residues" evidence="1">
    <location>
        <begin position="414"/>
        <end position="427"/>
    </location>
</feature>
<dbReference type="Proteomes" id="UP000529946">
    <property type="component" value="Unassembled WGS sequence"/>
</dbReference>
<dbReference type="RefSeq" id="WP_225896981.1">
    <property type="nucleotide sequence ID" value="NZ_BAAAER010000001.1"/>
</dbReference>
<dbReference type="InterPro" id="IPR002656">
    <property type="entry name" value="Acyl_transf_3_dom"/>
</dbReference>